<gene>
    <name evidence="1" type="ORF">NDK47_04705</name>
</gene>
<dbReference type="RefSeq" id="WP_251873713.1">
    <property type="nucleotide sequence ID" value="NZ_CP098755.1"/>
</dbReference>
<proteinExistence type="predicted"/>
<reference evidence="1" key="1">
    <citation type="submission" date="2022-06" db="EMBL/GenBank/DDBJ databases">
        <title>Genome sequencing of Brevibacillus sp. BB3-R1.</title>
        <authorList>
            <person name="Heo J."/>
            <person name="Lee D."/>
            <person name="Won M."/>
            <person name="Han B.-H."/>
            <person name="Hong S.-B."/>
            <person name="Kwon S.-W."/>
        </authorList>
    </citation>
    <scope>NUCLEOTIDE SEQUENCE</scope>
    <source>
        <strain evidence="1">BB3-R1</strain>
    </source>
</reference>
<dbReference type="SUPFAM" id="SSF51126">
    <property type="entry name" value="Pectin lyase-like"/>
    <property type="match status" value="1"/>
</dbReference>
<protein>
    <submittedName>
        <fullName evidence="1">Uncharacterized protein</fullName>
    </submittedName>
</protein>
<evidence type="ECO:0000313" key="2">
    <source>
        <dbReference type="Proteomes" id="UP001056500"/>
    </source>
</evidence>
<dbReference type="Gene3D" id="2.160.20.10">
    <property type="entry name" value="Single-stranded right-handed beta-helix, Pectin lyase-like"/>
    <property type="match status" value="1"/>
</dbReference>
<keyword evidence="2" id="KW-1185">Reference proteome</keyword>
<dbReference type="EMBL" id="CP098755">
    <property type="protein sequence ID" value="USG66605.1"/>
    <property type="molecule type" value="Genomic_DNA"/>
</dbReference>
<organism evidence="1 2">
    <name type="scientific">Brevibacillus ruminantium</name>
    <dbReference type="NCBI Taxonomy" id="2950604"/>
    <lineage>
        <taxon>Bacteria</taxon>
        <taxon>Bacillati</taxon>
        <taxon>Bacillota</taxon>
        <taxon>Bacilli</taxon>
        <taxon>Bacillales</taxon>
        <taxon>Paenibacillaceae</taxon>
        <taxon>Brevibacillus</taxon>
    </lineage>
</organism>
<accession>A0ABY4WHH6</accession>
<dbReference type="InterPro" id="IPR011050">
    <property type="entry name" value="Pectin_lyase_fold/virulence"/>
</dbReference>
<name>A0ABY4WHH6_9BACL</name>
<sequence>MQQSLVFPIYHAPGTVYYVALDGDDSNPGTLDSPWRTIQKAAVPLRELDLQSGDTITLGVLKDDNSETQLPSSFFGAYRRSDAAG</sequence>
<dbReference type="Proteomes" id="UP001056500">
    <property type="component" value="Chromosome"/>
</dbReference>
<evidence type="ECO:0000313" key="1">
    <source>
        <dbReference type="EMBL" id="USG66605.1"/>
    </source>
</evidence>
<dbReference type="InterPro" id="IPR012334">
    <property type="entry name" value="Pectin_lyas_fold"/>
</dbReference>